<evidence type="ECO:0000256" key="1">
    <source>
        <dbReference type="ARBA" id="ARBA00022490"/>
    </source>
</evidence>
<dbReference type="FunFam" id="3.40.50.2020:FF:000014">
    <property type="entry name" value="Ribose-phosphate pyrophosphokinase 1"/>
    <property type="match status" value="1"/>
</dbReference>
<gene>
    <name evidence="10" type="primary">prs</name>
    <name evidence="13" type="ORF">P186_1552</name>
</gene>
<dbReference type="InterPro" id="IPR037514">
    <property type="entry name" value="Rib-P_diPkinase_arc"/>
</dbReference>
<accession>G7VFG5</accession>
<feature type="domain" description="Ribose-phosphate pyrophosphokinase N-terminal" evidence="12">
    <location>
        <begin position="21"/>
        <end position="113"/>
    </location>
</feature>
<dbReference type="GO" id="GO:0005737">
    <property type="term" value="C:cytoplasm"/>
    <property type="evidence" value="ECO:0007669"/>
    <property type="project" value="UniProtKB-SubCell"/>
</dbReference>
<comment type="pathway">
    <text evidence="10">Metabolic intermediate biosynthesis; 5-phospho-alpha-D-ribose 1-diphosphate biosynthesis; 5-phospho-alpha-D-ribose 1-diphosphate from D-ribose 5-phosphate (route I): step 1/1.</text>
</comment>
<feature type="active site" evidence="10">
    <location>
        <position position="182"/>
    </location>
</feature>
<organism evidence="13 14">
    <name type="scientific">Pyrobaculum ferrireducens</name>
    <dbReference type="NCBI Taxonomy" id="1104324"/>
    <lineage>
        <taxon>Archaea</taxon>
        <taxon>Thermoproteota</taxon>
        <taxon>Thermoprotei</taxon>
        <taxon>Thermoproteales</taxon>
        <taxon>Thermoproteaceae</taxon>
        <taxon>Pyrobaculum</taxon>
    </lineage>
</organism>
<protein>
    <recommendedName>
        <fullName evidence="10">Ribose-phosphate pyrophosphokinase</fullName>
        <shortName evidence="10">RPPK</shortName>
        <ecNumber evidence="10">2.7.6.1</ecNumber>
    </recommendedName>
    <alternativeName>
        <fullName evidence="10">5-phospho-D-ribosyl alpha-1-diphosphate synthase</fullName>
    </alternativeName>
    <alternativeName>
        <fullName evidence="10">Phosphoribosyl diphosphate synthase</fullName>
    </alternativeName>
    <alternativeName>
        <fullName evidence="10">Phosphoribosyl pyrophosphate synthase</fullName>
        <shortName evidence="10">P-Rib-PP synthase</shortName>
        <shortName evidence="10">PRPP synthase</shortName>
        <shortName evidence="10">PRPPase</shortName>
    </alternativeName>
</protein>
<comment type="function">
    <text evidence="10">Involved in the biosynthesis of the central metabolite phospho-alpha-D-ribosyl-1-pyrophosphate (PRPP) via the transfer of pyrophosphoryl group from ATP to 1-hydroxyl of ribose-5-phosphate (Rib-5-P).</text>
</comment>
<evidence type="ECO:0000256" key="9">
    <source>
        <dbReference type="ARBA" id="ARBA00049535"/>
    </source>
</evidence>
<feature type="binding site" evidence="10">
    <location>
        <begin position="214"/>
        <end position="218"/>
    </location>
    <ligand>
        <name>D-ribose 5-phosphate</name>
        <dbReference type="ChEBI" id="CHEBI:78346"/>
    </ligand>
</feature>
<keyword evidence="6 10" id="KW-0418">Kinase</keyword>
<dbReference type="GO" id="GO:0016301">
    <property type="term" value="F:kinase activity"/>
    <property type="evidence" value="ECO:0007669"/>
    <property type="project" value="UniProtKB-KW"/>
</dbReference>
<evidence type="ECO:0000256" key="7">
    <source>
        <dbReference type="ARBA" id="ARBA00022840"/>
    </source>
</evidence>
<dbReference type="SMART" id="SM01400">
    <property type="entry name" value="Pribosyltran_N"/>
    <property type="match status" value="1"/>
</dbReference>
<dbReference type="KEGG" id="pyr:P186_1552"/>
<evidence type="ECO:0000256" key="4">
    <source>
        <dbReference type="ARBA" id="ARBA00022727"/>
    </source>
</evidence>
<keyword evidence="14" id="KW-1185">Reference proteome</keyword>
<dbReference type="GO" id="GO:0006164">
    <property type="term" value="P:purine nucleotide biosynthetic process"/>
    <property type="evidence" value="ECO:0007669"/>
    <property type="project" value="TreeGrafter"/>
</dbReference>
<comment type="similarity">
    <text evidence="10">Belongs to the ribose-phosphate pyrophosphokinase family. Class III (archaeal) subfamily.</text>
</comment>
<dbReference type="GO" id="GO:0000287">
    <property type="term" value="F:magnesium ion binding"/>
    <property type="evidence" value="ECO:0007669"/>
    <property type="project" value="UniProtKB-UniRule"/>
</dbReference>
<feature type="binding site" evidence="10">
    <location>
        <position position="210"/>
    </location>
    <ligand>
        <name>D-ribose 5-phosphate</name>
        <dbReference type="ChEBI" id="CHEBI:78346"/>
    </ligand>
</feature>
<dbReference type="EMBL" id="CP003098">
    <property type="protein sequence ID" value="AET32971.1"/>
    <property type="molecule type" value="Genomic_DNA"/>
</dbReference>
<dbReference type="UniPathway" id="UPA00087">
    <property type="reaction ID" value="UER00172"/>
</dbReference>
<comment type="cofactor">
    <cofactor evidence="10">
        <name>Mg(2+)</name>
        <dbReference type="ChEBI" id="CHEBI:18420"/>
    </cofactor>
    <text evidence="10">Binds 2 Mg(2+) ions per subunit.</text>
</comment>
<evidence type="ECO:0000313" key="14">
    <source>
        <dbReference type="Proteomes" id="UP000005867"/>
    </source>
</evidence>
<feature type="binding site" evidence="10">
    <location>
        <begin position="32"/>
        <end position="34"/>
    </location>
    <ligand>
        <name>ATP</name>
        <dbReference type="ChEBI" id="CHEBI:30616"/>
    </ligand>
</feature>
<dbReference type="RefSeq" id="WP_014288797.1">
    <property type="nucleotide sequence ID" value="NC_016645.1"/>
</dbReference>
<dbReference type="GeneID" id="11595812"/>
<keyword evidence="4 10" id="KW-0545">Nucleotide biosynthesis</keyword>
<dbReference type="Proteomes" id="UP000005867">
    <property type="component" value="Chromosome"/>
</dbReference>
<dbReference type="Gene3D" id="3.40.50.2020">
    <property type="match status" value="2"/>
</dbReference>
<dbReference type="CDD" id="cd06223">
    <property type="entry name" value="PRTases_typeI"/>
    <property type="match status" value="1"/>
</dbReference>
<evidence type="ECO:0000256" key="3">
    <source>
        <dbReference type="ARBA" id="ARBA00022723"/>
    </source>
</evidence>
<comment type="subcellular location">
    <subcellularLocation>
        <location evidence="10">Cytoplasm</location>
    </subcellularLocation>
</comment>
<dbReference type="PANTHER" id="PTHR10210">
    <property type="entry name" value="RIBOSE-PHOSPHATE DIPHOSPHOKINASE FAMILY MEMBER"/>
    <property type="match status" value="1"/>
</dbReference>
<sequence length="285" mass="31610">MRVLSFPNALDIAYELGGLGPVSQVEERVFPDGEVLVRVPEADEGVVLVARLYPSVNDNLIKLLITLDALNDMGVRRIVLAIPYMPYARQDRRFRPGEPISSKTVFKLLSQLGVSAIVTVDLHKEYVAEYAPRVLVRNVYPAEEFAKALPNVDVVISPDFGSVRRAESLAKALRVPYTYFEKYRDRNTGAITLIPRQELDLRNKSVVLVDDILSTGGTLVEACRSARTLGASAVYAAVTHCQLLKDARERVRSCVDRLVCTDSILNEFAEVKIGPVLRGELEVVL</sequence>
<evidence type="ECO:0000256" key="6">
    <source>
        <dbReference type="ARBA" id="ARBA00022777"/>
    </source>
</evidence>
<evidence type="ECO:0000259" key="11">
    <source>
        <dbReference type="Pfam" id="PF00156"/>
    </source>
</evidence>
<name>G7VFG5_9CREN</name>
<evidence type="ECO:0000313" key="13">
    <source>
        <dbReference type="EMBL" id="AET32971.1"/>
    </source>
</evidence>
<keyword evidence="8 10" id="KW-0460">Magnesium</keyword>
<keyword evidence="1 10" id="KW-0963">Cytoplasm</keyword>
<evidence type="ECO:0000259" key="12">
    <source>
        <dbReference type="Pfam" id="PF13793"/>
    </source>
</evidence>
<dbReference type="Pfam" id="PF13793">
    <property type="entry name" value="Pribosyltran_N"/>
    <property type="match status" value="1"/>
</dbReference>
<dbReference type="InterPro" id="IPR029057">
    <property type="entry name" value="PRTase-like"/>
</dbReference>
<evidence type="ECO:0000256" key="10">
    <source>
        <dbReference type="HAMAP-Rule" id="MF_00583"/>
    </source>
</evidence>
<dbReference type="InterPro" id="IPR005946">
    <property type="entry name" value="Rib-P_diPkinase"/>
</dbReference>
<dbReference type="GO" id="GO:0005524">
    <property type="term" value="F:ATP binding"/>
    <property type="evidence" value="ECO:0007669"/>
    <property type="project" value="UniProtKB-KW"/>
</dbReference>
<dbReference type="HAMAP" id="MF_00583_A">
    <property type="entry name" value="RibP_PPkinase_A"/>
    <property type="match status" value="1"/>
</dbReference>
<feature type="binding site" evidence="10">
    <location>
        <position position="184"/>
    </location>
    <ligand>
        <name>D-ribose 5-phosphate</name>
        <dbReference type="ChEBI" id="CHEBI:78346"/>
    </ligand>
</feature>
<dbReference type="GO" id="GO:0004749">
    <property type="term" value="F:ribose phosphate diphosphokinase activity"/>
    <property type="evidence" value="ECO:0007669"/>
    <property type="project" value="UniProtKB-UniRule"/>
</dbReference>
<feature type="binding site" evidence="10">
    <location>
        <position position="123"/>
    </location>
    <ligand>
        <name>Mg(2+)</name>
        <dbReference type="ChEBI" id="CHEBI:18420"/>
        <label>1</label>
    </ligand>
</feature>
<dbReference type="GO" id="GO:0006015">
    <property type="term" value="P:5-phosphoribose 1-diphosphate biosynthetic process"/>
    <property type="evidence" value="ECO:0007669"/>
    <property type="project" value="UniProtKB-UniRule"/>
</dbReference>
<dbReference type="NCBIfam" id="TIGR01251">
    <property type="entry name" value="ribP_PPkin"/>
    <property type="match status" value="1"/>
</dbReference>
<dbReference type="InterPro" id="IPR029099">
    <property type="entry name" value="Pribosyltran_N"/>
</dbReference>
<feature type="binding site" evidence="10">
    <location>
        <begin position="89"/>
        <end position="90"/>
    </location>
    <ligand>
        <name>ATP</name>
        <dbReference type="ChEBI" id="CHEBI:30616"/>
    </ligand>
</feature>
<dbReference type="SUPFAM" id="SSF53271">
    <property type="entry name" value="PRTase-like"/>
    <property type="match status" value="1"/>
</dbReference>
<evidence type="ECO:0000256" key="8">
    <source>
        <dbReference type="ARBA" id="ARBA00022842"/>
    </source>
</evidence>
<keyword evidence="5 10" id="KW-0547">Nucleotide-binding</keyword>
<evidence type="ECO:0000256" key="5">
    <source>
        <dbReference type="ARBA" id="ARBA00022741"/>
    </source>
</evidence>
<dbReference type="eggNOG" id="arCOG00067">
    <property type="taxonomic scope" value="Archaea"/>
</dbReference>
<dbReference type="EC" id="2.7.6.1" evidence="10"/>
<keyword evidence="2 10" id="KW-0808">Transferase</keyword>
<evidence type="ECO:0000256" key="2">
    <source>
        <dbReference type="ARBA" id="ARBA00022679"/>
    </source>
</evidence>
<dbReference type="AlphaFoldDB" id="G7VFG5"/>
<dbReference type="Pfam" id="PF00156">
    <property type="entry name" value="Pribosyltran"/>
    <property type="match status" value="1"/>
</dbReference>
<feature type="domain" description="Phosphoribosyltransferase" evidence="11">
    <location>
        <begin position="151"/>
        <end position="258"/>
    </location>
</feature>
<dbReference type="HOGENOM" id="CLU_033546_2_2_2"/>
<dbReference type="InterPro" id="IPR000836">
    <property type="entry name" value="PRTase_dom"/>
</dbReference>
<dbReference type="OrthoDB" id="371997at2157"/>
<keyword evidence="3 10" id="KW-0479">Metal-binding</keyword>
<dbReference type="PANTHER" id="PTHR10210:SF32">
    <property type="entry name" value="RIBOSE-PHOSPHATE PYROPHOSPHOKINASE 2"/>
    <property type="match status" value="1"/>
</dbReference>
<feature type="binding site" evidence="10">
    <location>
        <position position="159"/>
    </location>
    <ligand>
        <name>Mg(2+)</name>
        <dbReference type="ChEBI" id="CHEBI:18420"/>
        <label>2</label>
    </ligand>
</feature>
<comment type="catalytic activity">
    <reaction evidence="9 10">
        <text>D-ribose 5-phosphate + ATP = 5-phospho-alpha-D-ribose 1-diphosphate + AMP + H(+)</text>
        <dbReference type="Rhea" id="RHEA:15609"/>
        <dbReference type="ChEBI" id="CHEBI:15378"/>
        <dbReference type="ChEBI" id="CHEBI:30616"/>
        <dbReference type="ChEBI" id="CHEBI:58017"/>
        <dbReference type="ChEBI" id="CHEBI:78346"/>
        <dbReference type="ChEBI" id="CHEBI:456215"/>
        <dbReference type="EC" id="2.7.6.1"/>
    </reaction>
</comment>
<dbReference type="GO" id="GO:0002189">
    <property type="term" value="C:ribose phosphate diphosphokinase complex"/>
    <property type="evidence" value="ECO:0007669"/>
    <property type="project" value="TreeGrafter"/>
</dbReference>
<reference evidence="13 14" key="1">
    <citation type="journal article" date="2012" name="J. Bacteriol.">
        <title>Complete genome sequence of strain 1860, a crenarchaeon of the genus pyrobaculum able to grow with various electron acceptors.</title>
        <authorList>
            <person name="Mardanov A.V."/>
            <person name="Gumerov V.M."/>
            <person name="Slobodkina G.B."/>
            <person name="Beletsky A.V."/>
            <person name="Bonch-Osmolovskaya E.A."/>
            <person name="Ravin N.V."/>
            <person name="Skryabin K.G."/>
        </authorList>
    </citation>
    <scope>NUCLEOTIDE SEQUENCE [LARGE SCALE GENOMIC DNA]</scope>
    <source>
        <strain evidence="13 14">1860</strain>
    </source>
</reference>
<keyword evidence="7 10" id="KW-0067">ATP-binding</keyword>
<proteinExistence type="inferred from homology"/>
<dbReference type="STRING" id="1104324.P186_1552"/>